<comment type="caution">
    <text evidence="3">The sequence shown here is derived from an EMBL/GenBank/DDBJ whole genome shotgun (WGS) entry which is preliminary data.</text>
</comment>
<evidence type="ECO:0000313" key="3">
    <source>
        <dbReference type="EMBL" id="MBT0609231.1"/>
    </source>
</evidence>
<evidence type="ECO:0000256" key="1">
    <source>
        <dbReference type="SAM" id="Phobius"/>
    </source>
</evidence>
<accession>A0ABS5S7P3</accession>
<organism evidence="3 4">
    <name type="scientific">Aequorivita echinoideorum</name>
    <dbReference type="NCBI Taxonomy" id="1549647"/>
    <lineage>
        <taxon>Bacteria</taxon>
        <taxon>Pseudomonadati</taxon>
        <taxon>Bacteroidota</taxon>
        <taxon>Flavobacteriia</taxon>
        <taxon>Flavobacteriales</taxon>
        <taxon>Flavobacteriaceae</taxon>
        <taxon>Aequorivita</taxon>
    </lineage>
</organism>
<dbReference type="Proteomes" id="UP001297092">
    <property type="component" value="Unassembled WGS sequence"/>
</dbReference>
<dbReference type="Pfam" id="PF19081">
    <property type="entry name" value="Ig_7"/>
    <property type="match status" value="3"/>
</dbReference>
<dbReference type="InterPro" id="IPR044023">
    <property type="entry name" value="Ig_7"/>
</dbReference>
<reference evidence="3 4" key="1">
    <citation type="submission" date="2021-05" db="EMBL/GenBank/DDBJ databases">
        <title>Aequorivita echinoideorum JCM 30378 genome.</title>
        <authorList>
            <person name="Zhang H."/>
            <person name="Li C."/>
        </authorList>
    </citation>
    <scope>NUCLEOTIDE SEQUENCE [LARGE SCALE GENOMIC DNA]</scope>
    <source>
        <strain evidence="3 4">JCM30378</strain>
    </source>
</reference>
<keyword evidence="1" id="KW-0812">Transmembrane</keyword>
<keyword evidence="1" id="KW-0472">Membrane</keyword>
<proteinExistence type="predicted"/>
<name>A0ABS5S7P3_9FLAO</name>
<keyword evidence="4" id="KW-1185">Reference proteome</keyword>
<feature type="non-terminal residue" evidence="3">
    <location>
        <position position="1210"/>
    </location>
</feature>
<gene>
    <name evidence="3" type="ORF">KIV10_13670</name>
</gene>
<feature type="transmembrane region" description="Helical" evidence="1">
    <location>
        <begin position="29"/>
        <end position="45"/>
    </location>
</feature>
<feature type="domain" description="Ig-like" evidence="2">
    <location>
        <begin position="495"/>
        <end position="557"/>
    </location>
</feature>
<sequence>MKYLRKIYIFGDIGHFSDPHNKRKNMKKIYTFLVIFVLFTLTIGAQNCASLDILTTTSGSVCGGGSVSLSATSSGTGDGILWYDAASGGNVVFSGSTFSTPPLSTTTSFWATEIIGTFTAGSVGPVDNSFGPGSGTSAAITTYHMQFDVLQPTNLTSIDIFPTASIGSTSSIEIRDSGGATIINVPYTTTVTGGSTAQTIPLNVNLSPGTGYIMGQVGPIGLFRNTSGASYPYTSTYINITGNNFGAGYYYYFYNWQYGEINVTCESPREEVIATVDNMADLNVSALPYTHTANTATYFNNYAGAPGADCGSPDSYLAGNDVVYKYTADDDYILSVELSGLSDAYSGVFIYDSCGDIGTMCSSEGSFNETTGTHGFQIAVSDTQDYYIVVSSADPTQSFDYTLTINGVTCANYPAPTGAGSQNFTLGQTLADLDVTGTSLTWYSDAATTVAIPSNTALVNGTTYYVTQSFQSCEGNPLAVTVTEVPCTGLDVVSTTPGSVCGEGSVTLSAQGAGTITNSDIYWYDAPTGGNLLGKGEVFETPALEQTTSFWASEVAISGATLPGQAFANPTVTSTSTLSNYGLIFNLTEGITLVDVEVFSTTAAGGSITIELRDINNANSTVATATATIPGGGTTAAPISAIVPLNFNIPPGDYRLLKTAGPGMATVTSSNNSFPYAIGTSGQVTSGSFATGTSVTYYYFYNWTIFEGQVLCESSPREEVIATVNEVANEMVTEPLPFVHTANTSTYGNNYSGTPGNDCNTTGNFLDGDDVVYQFSPTTGAVYSVQLSGLSSNNASLFVYRSCYDIGTACYAGTVSDGTTSDFGLDEVPMYDGFNYFIVVSTSDSPSTDYTLTIDVANINCADYTAAPEGDANQFFQTGEMLSDLVVNGGNLTWYSDAAGTTVIPDTTLLVDGTTYYVRQTLNGCPSGLLAITVTKIVCDDLEILSTVPGTIVCKGSTTLEAVGNGGLGTEIFWYDAASGGDRVAIGPNFTTPELTATTSYWAAEVFIEGDAPQSGQAKPAPTSTTTTTLSSYGLQFDVTQPFTLVSVDVYPTSAGTMDLELRDASGAVLETLPGINVPGGDGQTPQTIVLNLEIPVGNGLRLIKTSTTPTMVRESSGNSYPYPIGTFGQVTGGALNQGTPLSAYYWFYNWTIGSGQVLCESPREEVVATVSQDGDIIVPPALPYIDANNNTSNYGNTFTAAPGSGCGST</sequence>
<keyword evidence="1" id="KW-1133">Transmembrane helix</keyword>
<evidence type="ECO:0000313" key="4">
    <source>
        <dbReference type="Proteomes" id="UP001297092"/>
    </source>
</evidence>
<feature type="domain" description="Ig-like" evidence="2">
    <location>
        <begin position="950"/>
        <end position="1006"/>
    </location>
</feature>
<dbReference type="EMBL" id="JAHCTB010000013">
    <property type="protein sequence ID" value="MBT0609231.1"/>
    <property type="molecule type" value="Genomic_DNA"/>
</dbReference>
<protein>
    <recommendedName>
        <fullName evidence="2">Ig-like domain-containing protein</fullName>
    </recommendedName>
</protein>
<feature type="domain" description="Ig-like" evidence="2">
    <location>
        <begin position="57"/>
        <end position="113"/>
    </location>
</feature>
<evidence type="ECO:0000259" key="2">
    <source>
        <dbReference type="Pfam" id="PF19081"/>
    </source>
</evidence>